<dbReference type="AlphaFoldDB" id="A0A9Q8SLI2"/>
<sequence length="260" mass="29340">MLLFGNGLRIPYFHVAPYLATRITGTRPESYHHVSPATTHHRANTSKFEDALRAQMKQKKIGVEWFSSSGMRQAYSAQKCRALLTPCSTLPQTDQTLSFAPVTLHRLQTSRFQRRRPQQRKSGANTSKQASRSLSQGFLNPSNAFNTASAFQWSSLGRLPFAERVLMKEDQIYMRSHDSLCLSAIRLQRGAASYASVGARTSLFHFGWQGCVLGEQADGGYSVQLNDYVRRTHNKKTAKCRVRTQMTEVTKPRLYSSEIS</sequence>
<organism evidence="2 3">
    <name type="scientific">Colletotrichum lupini</name>
    <dbReference type="NCBI Taxonomy" id="145971"/>
    <lineage>
        <taxon>Eukaryota</taxon>
        <taxon>Fungi</taxon>
        <taxon>Dikarya</taxon>
        <taxon>Ascomycota</taxon>
        <taxon>Pezizomycotina</taxon>
        <taxon>Sordariomycetes</taxon>
        <taxon>Hypocreomycetidae</taxon>
        <taxon>Glomerellales</taxon>
        <taxon>Glomerellaceae</taxon>
        <taxon>Colletotrichum</taxon>
        <taxon>Colletotrichum acutatum species complex</taxon>
    </lineage>
</organism>
<accession>A0A9Q8SLI2</accession>
<dbReference type="GeneID" id="73338864"/>
<dbReference type="EMBL" id="CP019475">
    <property type="protein sequence ID" value="UQC79365.1"/>
    <property type="molecule type" value="Genomic_DNA"/>
</dbReference>
<gene>
    <name evidence="2" type="ORF">CLUP02_04844</name>
</gene>
<feature type="region of interest" description="Disordered" evidence="1">
    <location>
        <begin position="109"/>
        <end position="138"/>
    </location>
</feature>
<name>A0A9Q8SLI2_9PEZI</name>
<evidence type="ECO:0000256" key="1">
    <source>
        <dbReference type="SAM" id="MobiDB-lite"/>
    </source>
</evidence>
<evidence type="ECO:0000313" key="2">
    <source>
        <dbReference type="EMBL" id="UQC79365.1"/>
    </source>
</evidence>
<reference evidence="2" key="1">
    <citation type="journal article" date="2021" name="Mol. Plant Microbe Interact.">
        <title>Complete Genome Sequence of the Plant-Pathogenic Fungus Colletotrichum lupini.</title>
        <authorList>
            <person name="Baroncelli R."/>
            <person name="Pensec F."/>
            <person name="Da Lio D."/>
            <person name="Boufleur T."/>
            <person name="Vicente I."/>
            <person name="Sarrocco S."/>
            <person name="Picot A."/>
            <person name="Baraldi E."/>
            <person name="Sukno S."/>
            <person name="Thon M."/>
            <person name="Le Floch G."/>
        </authorList>
    </citation>
    <scope>NUCLEOTIDE SEQUENCE</scope>
    <source>
        <strain evidence="2">IMI 504893</strain>
    </source>
</reference>
<protein>
    <submittedName>
        <fullName evidence="2">Uncharacterized protein</fullName>
    </submittedName>
</protein>
<dbReference type="Proteomes" id="UP000830671">
    <property type="component" value="Chromosome 3"/>
</dbReference>
<dbReference type="KEGG" id="clup:CLUP02_04844"/>
<keyword evidence="3" id="KW-1185">Reference proteome</keyword>
<proteinExistence type="predicted"/>
<dbReference type="RefSeq" id="XP_049140997.1">
    <property type="nucleotide sequence ID" value="XM_049283854.1"/>
</dbReference>
<evidence type="ECO:0000313" key="3">
    <source>
        <dbReference type="Proteomes" id="UP000830671"/>
    </source>
</evidence>
<feature type="compositionally biased region" description="Polar residues" evidence="1">
    <location>
        <begin position="120"/>
        <end position="138"/>
    </location>
</feature>